<dbReference type="SUPFAM" id="SSF143447">
    <property type="entry name" value="AMMECR1-like"/>
    <property type="match status" value="1"/>
</dbReference>
<dbReference type="InterPro" id="IPR023473">
    <property type="entry name" value="AMMECR1"/>
</dbReference>
<dbReference type="Proteomes" id="UP001056539">
    <property type="component" value="Chromosome"/>
</dbReference>
<accession>A0AAX3BBV1</accession>
<dbReference type="PANTHER" id="PTHR13016">
    <property type="entry name" value="AMMECR1 HOMOLOG"/>
    <property type="match status" value="1"/>
</dbReference>
<protein>
    <submittedName>
        <fullName evidence="2">AmmeMemoRadiSam system protein A</fullName>
    </submittedName>
</protein>
<evidence type="ECO:0000313" key="3">
    <source>
        <dbReference type="Proteomes" id="UP001056539"/>
    </source>
</evidence>
<dbReference type="PANTHER" id="PTHR13016:SF0">
    <property type="entry name" value="AMME SYNDROME CANDIDATE GENE 1 PROTEIN"/>
    <property type="match status" value="1"/>
</dbReference>
<dbReference type="NCBIfam" id="TIGR04335">
    <property type="entry name" value="AmmeMemoSam_A"/>
    <property type="match status" value="1"/>
</dbReference>
<dbReference type="RefSeq" id="WP_271434731.1">
    <property type="nucleotide sequence ID" value="NZ_CP073355.1"/>
</dbReference>
<dbReference type="Pfam" id="PF01871">
    <property type="entry name" value="AMMECR1"/>
    <property type="match status" value="1"/>
</dbReference>
<dbReference type="InterPro" id="IPR036071">
    <property type="entry name" value="AMMECR1_dom_sf"/>
</dbReference>
<reference evidence="2" key="2">
    <citation type="submission" date="2022-06" db="EMBL/GenBank/DDBJ databases">
        <title>Thermospira aquatica gen. nov., sp. nov.</title>
        <authorList>
            <person name="Ben Ali Gam Z."/>
            <person name="Labat M."/>
        </authorList>
    </citation>
    <scope>NUCLEOTIDE SEQUENCE</scope>
    <source>
        <strain evidence="2">F1F22</strain>
    </source>
</reference>
<feature type="domain" description="AMMECR1" evidence="1">
    <location>
        <begin position="8"/>
        <end position="185"/>
    </location>
</feature>
<organism evidence="2 3">
    <name type="scientific">Thermospira aquatica</name>
    <dbReference type="NCBI Taxonomy" id="2828656"/>
    <lineage>
        <taxon>Bacteria</taxon>
        <taxon>Pseudomonadati</taxon>
        <taxon>Spirochaetota</taxon>
        <taxon>Spirochaetia</taxon>
        <taxon>Brevinematales</taxon>
        <taxon>Thermospiraceae</taxon>
        <taxon>Thermospira</taxon>
    </lineage>
</organism>
<sequence>MNFSLTSENKKALLKTARLAIEEKLFGKSSEAYPDLSDRVFGEKCGLFVTLTIDGNLRGCIGYVEGIKPIREAVREMACEAAFHDPRFHPLRKEEFPFIEIEISTLTPLQEVRDIHQIEVGRHGLVMERGYHRGLLLPQVATEYGWGREEFLNQTCRKAGMEPYCWENGATVFSFEALVFSERDV</sequence>
<dbReference type="AlphaFoldDB" id="A0AAX3BBV1"/>
<evidence type="ECO:0000259" key="1">
    <source>
        <dbReference type="PROSITE" id="PS51112"/>
    </source>
</evidence>
<evidence type="ECO:0000313" key="2">
    <source>
        <dbReference type="EMBL" id="URA09596.1"/>
    </source>
</evidence>
<dbReference type="NCBIfam" id="TIGR00296">
    <property type="entry name" value="TIGR00296 family protein"/>
    <property type="match status" value="1"/>
</dbReference>
<proteinExistence type="inferred from homology"/>
<dbReference type="InterPro" id="IPR023472">
    <property type="entry name" value="Uncharacterised_MJ0810"/>
</dbReference>
<dbReference type="PROSITE" id="PS51112">
    <property type="entry name" value="AMMECR1"/>
    <property type="match status" value="1"/>
</dbReference>
<dbReference type="Gene3D" id="3.30.700.20">
    <property type="entry name" value="Hypothetical protein ph0010, domain 1"/>
    <property type="match status" value="1"/>
</dbReference>
<reference evidence="2" key="1">
    <citation type="submission" date="2021-04" db="EMBL/GenBank/DDBJ databases">
        <authorList>
            <person name="Postec A."/>
        </authorList>
    </citation>
    <scope>NUCLEOTIDE SEQUENCE</scope>
    <source>
        <strain evidence="2">F1F22</strain>
    </source>
</reference>
<keyword evidence="3" id="KW-1185">Reference proteome</keyword>
<dbReference type="KEGG" id="taqu:KDW03_08880"/>
<dbReference type="EMBL" id="CP073355">
    <property type="protein sequence ID" value="URA09596.1"/>
    <property type="molecule type" value="Genomic_DNA"/>
</dbReference>
<dbReference type="InterPro" id="IPR027485">
    <property type="entry name" value="AMMECR1_N"/>
</dbReference>
<dbReference type="HAMAP" id="MF_00645">
    <property type="entry name" value="AMMECR1"/>
    <property type="match status" value="1"/>
</dbReference>
<gene>
    <name evidence="2" type="primary">amrA</name>
    <name evidence="2" type="ORF">KDW03_08880</name>
</gene>
<dbReference type="Gene3D" id="3.30.1490.150">
    <property type="entry name" value="Hypothetical protein ph0010, domain 2"/>
    <property type="match status" value="1"/>
</dbReference>
<dbReference type="InterPro" id="IPR027623">
    <property type="entry name" value="AmmeMemoSam_A"/>
</dbReference>
<dbReference type="InterPro" id="IPR002733">
    <property type="entry name" value="AMMECR1_domain"/>
</dbReference>
<name>A0AAX3BBV1_9SPIR</name>